<dbReference type="EMBL" id="HBEG01014463">
    <property type="protein sequence ID" value="CAD8353440.1"/>
    <property type="molecule type" value="Transcribed_RNA"/>
</dbReference>
<organism evidence="2">
    <name type="scientific">Pyrodinium bahamense</name>
    <dbReference type="NCBI Taxonomy" id="73915"/>
    <lineage>
        <taxon>Eukaryota</taxon>
        <taxon>Sar</taxon>
        <taxon>Alveolata</taxon>
        <taxon>Dinophyceae</taxon>
        <taxon>Gonyaulacales</taxon>
        <taxon>Pyrocystaceae</taxon>
        <taxon>Pyrodinium</taxon>
    </lineage>
</organism>
<evidence type="ECO:0000256" key="1">
    <source>
        <dbReference type="SAM" id="MobiDB-lite"/>
    </source>
</evidence>
<dbReference type="Pfam" id="PF08555">
    <property type="entry name" value="FAM32A"/>
    <property type="match status" value="1"/>
</dbReference>
<feature type="compositionally biased region" description="Basic and acidic residues" evidence="1">
    <location>
        <begin position="50"/>
        <end position="60"/>
    </location>
</feature>
<feature type="region of interest" description="Disordered" evidence="1">
    <location>
        <begin position="50"/>
        <end position="71"/>
    </location>
</feature>
<sequence>MSSSSSTYDSAIKGSLKLKGNVAGLSEVGQKAKKRKTKHQEELEQLKELARKQEEEEHHITKSAKRGPTTAERAFQLAKDKRTKSRIDECIQYTHRQRMDRFNAHLGSLSEHFDIPKVGPG</sequence>
<dbReference type="InterPro" id="IPR013865">
    <property type="entry name" value="FAM32A"/>
</dbReference>
<gene>
    <name evidence="2" type="ORF">PBAH0796_LOCUS8807</name>
</gene>
<proteinExistence type="predicted"/>
<reference evidence="2" key="1">
    <citation type="submission" date="2021-01" db="EMBL/GenBank/DDBJ databases">
        <authorList>
            <person name="Corre E."/>
            <person name="Pelletier E."/>
            <person name="Niang G."/>
            <person name="Scheremetjew M."/>
            <person name="Finn R."/>
            <person name="Kale V."/>
            <person name="Holt S."/>
            <person name="Cochrane G."/>
            <person name="Meng A."/>
            <person name="Brown T."/>
            <person name="Cohen L."/>
        </authorList>
    </citation>
    <scope>NUCLEOTIDE SEQUENCE</scope>
    <source>
        <strain evidence="2">Pbaha01</strain>
    </source>
</reference>
<evidence type="ECO:0000313" key="2">
    <source>
        <dbReference type="EMBL" id="CAD8353440.1"/>
    </source>
</evidence>
<name>A0A7S0FDA6_9DINO</name>
<dbReference type="GO" id="GO:0005730">
    <property type="term" value="C:nucleolus"/>
    <property type="evidence" value="ECO:0007669"/>
    <property type="project" value="TreeGrafter"/>
</dbReference>
<protein>
    <recommendedName>
        <fullName evidence="3">Protein FAM32A</fullName>
    </recommendedName>
</protein>
<dbReference type="PANTHER" id="PTHR13282">
    <property type="entry name" value="PROTEIN FAM32A"/>
    <property type="match status" value="1"/>
</dbReference>
<dbReference type="PANTHER" id="PTHR13282:SF6">
    <property type="entry name" value="PROTEIN FAM32A"/>
    <property type="match status" value="1"/>
</dbReference>
<accession>A0A7S0FDA6</accession>
<dbReference type="AlphaFoldDB" id="A0A7S0FDA6"/>
<evidence type="ECO:0008006" key="3">
    <source>
        <dbReference type="Google" id="ProtNLM"/>
    </source>
</evidence>